<dbReference type="PANTHER" id="PTHR34582:SF7">
    <property type="entry name" value="UPF0702 TRANSMEMBRANE PROTEIN YDFS"/>
    <property type="match status" value="1"/>
</dbReference>
<dbReference type="AlphaFoldDB" id="I2C3B5"/>
<dbReference type="Pfam" id="PF20730">
    <property type="entry name" value="YetF_N"/>
    <property type="match status" value="1"/>
</dbReference>
<protein>
    <recommendedName>
        <fullName evidence="12">DUF421 domain-containing protein</fullName>
    </recommendedName>
</protein>
<feature type="domain" description="YetF-like N-terminal transmembrane" evidence="9">
    <location>
        <begin position="8"/>
        <end position="81"/>
    </location>
</feature>
<dbReference type="InterPro" id="IPR023090">
    <property type="entry name" value="UPF0702_alpha/beta_dom_sf"/>
</dbReference>
<dbReference type="InterPro" id="IPR007353">
    <property type="entry name" value="DUF421"/>
</dbReference>
<evidence type="ECO:0000256" key="6">
    <source>
        <dbReference type="ARBA" id="ARBA00023136"/>
    </source>
</evidence>
<keyword evidence="5 7" id="KW-1133">Transmembrane helix</keyword>
<gene>
    <name evidence="10" type="ORF">MUS_1110</name>
</gene>
<sequence>MMMSEYPEVIVRTALSFSILFIGARILGKQTISQMTLFDFIAAISLGAITANLSFNTKLPIHYNVIAYIIFVAIIYLVAYLSMKNRTLRGFFAGKPTIIIQNGKILEHNMKTMRYTIDYLNQQLRVNDVFDISQVQTAIIETNGSMSVEVKPEFAPITRQDLGIFAGHEKNFAVELIMDGRLVMKNLEENHVSEKWLREELDKRNLKPEDVVYAVRGSNGRLFVDTYDDHITSPLDQE</sequence>
<evidence type="ECO:0000256" key="4">
    <source>
        <dbReference type="ARBA" id="ARBA00022692"/>
    </source>
</evidence>
<evidence type="ECO:0000256" key="7">
    <source>
        <dbReference type="SAM" id="Phobius"/>
    </source>
</evidence>
<evidence type="ECO:0000313" key="10">
    <source>
        <dbReference type="EMBL" id="AFJ61139.1"/>
    </source>
</evidence>
<dbReference type="PANTHER" id="PTHR34582">
    <property type="entry name" value="UPF0702 TRANSMEMBRANE PROTEIN YCAP"/>
    <property type="match status" value="1"/>
</dbReference>
<reference evidence="10 11" key="1">
    <citation type="journal article" date="2012" name="J. Biotechnol.">
        <title>Genome sequence of the plant growth promoting strain Bacillus amyloliquefaciens subsp. plantarum B9601-Y2 and expression of mersacidin and other secondary metabolites.</title>
        <authorList>
            <person name="He P."/>
            <person name="Hao K."/>
            <person name="Blom J."/>
            <person name="Ruckert C."/>
            <person name="Vater J."/>
            <person name="Mao Z."/>
            <person name="Wu Y."/>
            <person name="Hou M."/>
            <person name="He P."/>
            <person name="He Y."/>
            <person name="Borriss R."/>
        </authorList>
    </citation>
    <scope>NUCLEOTIDE SEQUENCE [LARGE SCALE GENOMIC DNA]</scope>
    <source>
        <strain evidence="10">Y2</strain>
    </source>
</reference>
<feature type="transmembrane region" description="Helical" evidence="7">
    <location>
        <begin position="6"/>
        <end position="24"/>
    </location>
</feature>
<evidence type="ECO:0000256" key="2">
    <source>
        <dbReference type="ARBA" id="ARBA00006448"/>
    </source>
</evidence>
<feature type="transmembrane region" description="Helical" evidence="7">
    <location>
        <begin position="36"/>
        <end position="55"/>
    </location>
</feature>
<dbReference type="HOGENOM" id="CLU_077149_0_2_9"/>
<keyword evidence="6 7" id="KW-0472">Membrane</keyword>
<dbReference type="InterPro" id="IPR048454">
    <property type="entry name" value="YetF_N"/>
</dbReference>
<dbReference type="EMBL" id="CP003332">
    <property type="protein sequence ID" value="AFJ61139.1"/>
    <property type="molecule type" value="Genomic_DNA"/>
</dbReference>
<comment type="similarity">
    <text evidence="2">Belongs to the UPF0702 family.</text>
</comment>
<keyword evidence="3" id="KW-1003">Cell membrane</keyword>
<accession>I2C3B5</accession>
<feature type="domain" description="YetF C-terminal" evidence="8">
    <location>
        <begin position="83"/>
        <end position="214"/>
    </location>
</feature>
<dbReference type="Pfam" id="PF04239">
    <property type="entry name" value="DUF421"/>
    <property type="match status" value="1"/>
</dbReference>
<keyword evidence="4 7" id="KW-0812">Transmembrane</keyword>
<name>I2C3B5_BACAY</name>
<evidence type="ECO:0000256" key="1">
    <source>
        <dbReference type="ARBA" id="ARBA00004651"/>
    </source>
</evidence>
<evidence type="ECO:0000256" key="3">
    <source>
        <dbReference type="ARBA" id="ARBA00022475"/>
    </source>
</evidence>
<evidence type="ECO:0000256" key="5">
    <source>
        <dbReference type="ARBA" id="ARBA00022989"/>
    </source>
</evidence>
<evidence type="ECO:0000313" key="11">
    <source>
        <dbReference type="Proteomes" id="UP000002878"/>
    </source>
</evidence>
<evidence type="ECO:0000259" key="9">
    <source>
        <dbReference type="Pfam" id="PF20730"/>
    </source>
</evidence>
<proteinExistence type="inferred from homology"/>
<organism evidence="10 11">
    <name type="scientific">Bacillus amyloliquefaciens (strain Y2)</name>
    <name type="common">Bacillus amyloliquefaciens subsp. plantarum (strain B9601-Y2)</name>
    <dbReference type="NCBI Taxonomy" id="1155777"/>
    <lineage>
        <taxon>Bacteria</taxon>
        <taxon>Bacillati</taxon>
        <taxon>Bacillota</taxon>
        <taxon>Bacilli</taxon>
        <taxon>Bacillales</taxon>
        <taxon>Bacillaceae</taxon>
        <taxon>Bacillus</taxon>
        <taxon>Bacillus amyloliquefaciens group</taxon>
    </lineage>
</organism>
<comment type="subcellular location">
    <subcellularLocation>
        <location evidence="1">Cell membrane</location>
        <topology evidence="1">Multi-pass membrane protein</topology>
    </subcellularLocation>
</comment>
<evidence type="ECO:0008006" key="12">
    <source>
        <dbReference type="Google" id="ProtNLM"/>
    </source>
</evidence>
<dbReference type="PATRIC" id="fig|1126211.3.peg.1049"/>
<dbReference type="KEGG" id="bqy:MUS_1110"/>
<dbReference type="GO" id="GO:0005886">
    <property type="term" value="C:plasma membrane"/>
    <property type="evidence" value="ECO:0007669"/>
    <property type="project" value="UniProtKB-SubCell"/>
</dbReference>
<dbReference type="Proteomes" id="UP000002878">
    <property type="component" value="Chromosome"/>
</dbReference>
<feature type="transmembrane region" description="Helical" evidence="7">
    <location>
        <begin position="61"/>
        <end position="81"/>
    </location>
</feature>
<evidence type="ECO:0000259" key="8">
    <source>
        <dbReference type="Pfam" id="PF04239"/>
    </source>
</evidence>
<dbReference type="Gene3D" id="3.30.240.20">
    <property type="entry name" value="bsu07140 like domains"/>
    <property type="match status" value="2"/>
</dbReference>